<keyword evidence="6" id="KW-0963">Cytoplasm</keyword>
<name>A0A1H7SMG8_9RHOB</name>
<evidence type="ECO:0000256" key="18">
    <source>
        <dbReference type="RuleBase" id="RU003694"/>
    </source>
</evidence>
<dbReference type="CDD" id="cd00834">
    <property type="entry name" value="KAS_I_II"/>
    <property type="match status" value="1"/>
</dbReference>
<evidence type="ECO:0000256" key="12">
    <source>
        <dbReference type="ARBA" id="ARBA00023315"/>
    </source>
</evidence>
<feature type="domain" description="Ketosynthase family 3 (KS3)" evidence="19">
    <location>
        <begin position="2"/>
        <end position="407"/>
    </location>
</feature>
<evidence type="ECO:0000256" key="15">
    <source>
        <dbReference type="ARBA" id="ARBA00042143"/>
    </source>
</evidence>
<reference evidence="20 21" key="1">
    <citation type="submission" date="2016-10" db="EMBL/GenBank/DDBJ databases">
        <authorList>
            <person name="de Groot N.N."/>
        </authorList>
    </citation>
    <scope>NUCLEOTIDE SEQUENCE [LARGE SCALE GENOMIC DNA]</scope>
    <source>
        <strain evidence="20 21">DSM 14858</strain>
    </source>
</reference>
<evidence type="ECO:0000256" key="17">
    <source>
        <dbReference type="ARBA" id="ARBA00048506"/>
    </source>
</evidence>
<evidence type="ECO:0000256" key="14">
    <source>
        <dbReference type="ARBA" id="ARBA00041620"/>
    </source>
</evidence>
<dbReference type="Pfam" id="PF00109">
    <property type="entry name" value="ketoacyl-synt"/>
    <property type="match status" value="1"/>
</dbReference>
<dbReference type="GO" id="GO:0006633">
    <property type="term" value="P:fatty acid biosynthetic process"/>
    <property type="evidence" value="ECO:0007669"/>
    <property type="project" value="UniProtKB-KW"/>
</dbReference>
<dbReference type="InterPro" id="IPR000794">
    <property type="entry name" value="Beta-ketoacyl_synthase"/>
</dbReference>
<keyword evidence="7" id="KW-0444">Lipid biosynthesis</keyword>
<evidence type="ECO:0000313" key="21">
    <source>
        <dbReference type="Proteomes" id="UP000199283"/>
    </source>
</evidence>
<dbReference type="EC" id="2.3.1.41" evidence="5"/>
<dbReference type="SMART" id="SM00825">
    <property type="entry name" value="PKS_KS"/>
    <property type="match status" value="1"/>
</dbReference>
<dbReference type="Gene3D" id="3.40.47.10">
    <property type="match status" value="2"/>
</dbReference>
<gene>
    <name evidence="20" type="ORF">SAMN04488526_3392</name>
</gene>
<dbReference type="GO" id="GO:0004315">
    <property type="term" value="F:3-oxoacyl-[acyl-carrier-protein] synthase activity"/>
    <property type="evidence" value="ECO:0007669"/>
    <property type="project" value="UniProtKB-EC"/>
</dbReference>
<comment type="catalytic activity">
    <reaction evidence="17">
        <text>a fatty acyl-[ACP] + malonyl-[ACP] + H(+) = a 3-oxoacyl-[ACP] + holo-[ACP] + CO2</text>
        <dbReference type="Rhea" id="RHEA:22836"/>
        <dbReference type="Rhea" id="RHEA-COMP:9623"/>
        <dbReference type="Rhea" id="RHEA-COMP:9685"/>
        <dbReference type="Rhea" id="RHEA-COMP:9916"/>
        <dbReference type="Rhea" id="RHEA-COMP:14125"/>
        <dbReference type="ChEBI" id="CHEBI:15378"/>
        <dbReference type="ChEBI" id="CHEBI:16526"/>
        <dbReference type="ChEBI" id="CHEBI:64479"/>
        <dbReference type="ChEBI" id="CHEBI:78449"/>
        <dbReference type="ChEBI" id="CHEBI:78776"/>
        <dbReference type="ChEBI" id="CHEBI:138651"/>
        <dbReference type="EC" id="2.3.1.41"/>
    </reaction>
    <physiologicalReaction direction="left-to-right" evidence="17">
        <dbReference type="Rhea" id="RHEA:22837"/>
    </physiologicalReaction>
</comment>
<dbReference type="InterPro" id="IPR014031">
    <property type="entry name" value="Ketoacyl_synth_C"/>
</dbReference>
<comment type="catalytic activity">
    <reaction evidence="16">
        <text>(3Z)-decenoyl-[ACP] + malonyl-[ACP] + H(+) = 3-oxo-(5Z)-dodecenoyl-[ACP] + holo-[ACP] + CO2</text>
        <dbReference type="Rhea" id="RHEA:54940"/>
        <dbReference type="Rhea" id="RHEA-COMP:9623"/>
        <dbReference type="Rhea" id="RHEA-COMP:9685"/>
        <dbReference type="Rhea" id="RHEA-COMP:9927"/>
        <dbReference type="Rhea" id="RHEA-COMP:14042"/>
        <dbReference type="ChEBI" id="CHEBI:15378"/>
        <dbReference type="ChEBI" id="CHEBI:16526"/>
        <dbReference type="ChEBI" id="CHEBI:64479"/>
        <dbReference type="ChEBI" id="CHEBI:78449"/>
        <dbReference type="ChEBI" id="CHEBI:78798"/>
        <dbReference type="ChEBI" id="CHEBI:138410"/>
    </reaction>
    <physiologicalReaction direction="left-to-right" evidence="16">
        <dbReference type="Rhea" id="RHEA:54941"/>
    </physiologicalReaction>
</comment>
<evidence type="ECO:0000256" key="16">
    <source>
        <dbReference type="ARBA" id="ARBA00048121"/>
    </source>
</evidence>
<keyword evidence="10" id="KW-0443">Lipid metabolism</keyword>
<dbReference type="InterPro" id="IPR020841">
    <property type="entry name" value="PKS_Beta-ketoAc_synthase_dom"/>
</dbReference>
<keyword evidence="11" id="KW-0275">Fatty acid biosynthesis</keyword>
<dbReference type="AlphaFoldDB" id="A0A1H7SMG8"/>
<evidence type="ECO:0000313" key="20">
    <source>
        <dbReference type="EMBL" id="SEL72934.1"/>
    </source>
</evidence>
<comment type="subcellular location">
    <subcellularLocation>
        <location evidence="1">Cytoplasm</location>
    </subcellularLocation>
</comment>
<evidence type="ECO:0000256" key="9">
    <source>
        <dbReference type="ARBA" id="ARBA00022832"/>
    </source>
</evidence>
<comment type="similarity">
    <text evidence="3 18">Belongs to the thiolase-like superfamily. Beta-ketoacyl-ACP synthases family.</text>
</comment>
<evidence type="ECO:0000256" key="7">
    <source>
        <dbReference type="ARBA" id="ARBA00022516"/>
    </source>
</evidence>
<dbReference type="InterPro" id="IPR014030">
    <property type="entry name" value="Ketoacyl_synth_N"/>
</dbReference>
<dbReference type="InterPro" id="IPR016039">
    <property type="entry name" value="Thiolase-like"/>
</dbReference>
<comment type="pathway">
    <text evidence="2">Lipid metabolism; fatty acid biosynthesis.</text>
</comment>
<evidence type="ECO:0000256" key="6">
    <source>
        <dbReference type="ARBA" id="ARBA00022490"/>
    </source>
</evidence>
<accession>A0A1H7SMG8</accession>
<keyword evidence="9" id="KW-0276">Fatty acid metabolism</keyword>
<dbReference type="SUPFAM" id="SSF53901">
    <property type="entry name" value="Thiolase-like"/>
    <property type="match status" value="2"/>
</dbReference>
<evidence type="ECO:0000259" key="19">
    <source>
        <dbReference type="PROSITE" id="PS52004"/>
    </source>
</evidence>
<protein>
    <recommendedName>
        <fullName evidence="13">3-oxoacyl-[acyl-carrier-protein] synthase 1</fullName>
        <ecNumber evidence="5">2.3.1.41</ecNumber>
    </recommendedName>
    <alternativeName>
        <fullName evidence="14">3-oxoacyl-[acyl-carrier-protein] synthase I</fullName>
    </alternativeName>
    <alternativeName>
        <fullName evidence="15">Beta-ketoacyl-ACP synthase I</fullName>
    </alternativeName>
</protein>
<dbReference type="PANTHER" id="PTHR11712">
    <property type="entry name" value="POLYKETIDE SYNTHASE-RELATED"/>
    <property type="match status" value="1"/>
</dbReference>
<evidence type="ECO:0000256" key="5">
    <source>
        <dbReference type="ARBA" id="ARBA00013191"/>
    </source>
</evidence>
<dbReference type="PROSITE" id="PS00606">
    <property type="entry name" value="KS3_1"/>
    <property type="match status" value="1"/>
</dbReference>
<evidence type="ECO:0000256" key="13">
    <source>
        <dbReference type="ARBA" id="ARBA00039450"/>
    </source>
</evidence>
<keyword evidence="12" id="KW-0012">Acyltransferase</keyword>
<dbReference type="InterPro" id="IPR018201">
    <property type="entry name" value="Ketoacyl_synth_AS"/>
</dbReference>
<proteinExistence type="inferred from homology"/>
<keyword evidence="8 18" id="KW-0808">Transferase</keyword>
<evidence type="ECO:0000256" key="10">
    <source>
        <dbReference type="ARBA" id="ARBA00023098"/>
    </source>
</evidence>
<comment type="subunit">
    <text evidence="4">Homodimer.</text>
</comment>
<dbReference type="PANTHER" id="PTHR11712:SF306">
    <property type="entry name" value="3-OXOACYL-[ACYL-CARRIER-PROTEIN] SYNTHASE 1"/>
    <property type="match status" value="1"/>
</dbReference>
<evidence type="ECO:0000256" key="11">
    <source>
        <dbReference type="ARBA" id="ARBA00023160"/>
    </source>
</evidence>
<dbReference type="GO" id="GO:0005829">
    <property type="term" value="C:cytosol"/>
    <property type="evidence" value="ECO:0007669"/>
    <property type="project" value="TreeGrafter"/>
</dbReference>
<dbReference type="NCBIfam" id="NF005935">
    <property type="entry name" value="PRK07967.1"/>
    <property type="match status" value="1"/>
</dbReference>
<keyword evidence="21" id="KW-1185">Reference proteome</keyword>
<dbReference type="EMBL" id="FNZQ01000008">
    <property type="protein sequence ID" value="SEL72934.1"/>
    <property type="molecule type" value="Genomic_DNA"/>
</dbReference>
<dbReference type="PROSITE" id="PS52004">
    <property type="entry name" value="KS3_2"/>
    <property type="match status" value="1"/>
</dbReference>
<dbReference type="STRING" id="188906.SAMN04488526_3392"/>
<evidence type="ECO:0000256" key="3">
    <source>
        <dbReference type="ARBA" id="ARBA00008467"/>
    </source>
</evidence>
<organism evidence="20 21">
    <name type="scientific">Jannaschia helgolandensis</name>
    <dbReference type="NCBI Taxonomy" id="188906"/>
    <lineage>
        <taxon>Bacteria</taxon>
        <taxon>Pseudomonadati</taxon>
        <taxon>Pseudomonadota</taxon>
        <taxon>Alphaproteobacteria</taxon>
        <taxon>Rhodobacterales</taxon>
        <taxon>Roseobacteraceae</taxon>
        <taxon>Jannaschia</taxon>
    </lineage>
</organism>
<sequence>MLRRVVVTGIGIVSPIGNTPDEVEASLRAGKSGITFSESYAEHGFRSQIHGVPDIVLEDHIDKRDLRFMGPGAAFNFIAMERAIADSGLEKNDVSNERTGLVMGSGGPSTSNFFTAFDTVINKGSPKRMGPFMVTRCMSSTNSACLATPFGIKGVNYSITSACTTSLHCMGNGVEQIQFGKQDIVFAGGGEEIDWTLSCLFDAMGAMSSKYNDTPETASRPYDATRDGFVIAGGAGVVVLEERERALARGAKIYGEVTGYGATSDGADMVAPSGEGGERAMRLALSQLPEDRKIDYVNAHGTSTPVGDIKEIVALRNIFGEGNTPPVSSTKSMTGHSLGATGVQEAIYSMLMMNKGFIAPSINVTQLDEALSPSEINTELRTDVEIDSVLSNSFGFGGTNGTVIISRHRD</sequence>
<dbReference type="Proteomes" id="UP000199283">
    <property type="component" value="Unassembled WGS sequence"/>
</dbReference>
<evidence type="ECO:0000256" key="4">
    <source>
        <dbReference type="ARBA" id="ARBA00011738"/>
    </source>
</evidence>
<evidence type="ECO:0000256" key="2">
    <source>
        <dbReference type="ARBA" id="ARBA00005194"/>
    </source>
</evidence>
<dbReference type="Pfam" id="PF02801">
    <property type="entry name" value="Ketoacyl-synt_C"/>
    <property type="match status" value="1"/>
</dbReference>
<dbReference type="FunFam" id="3.40.47.10:FF:000006">
    <property type="entry name" value="3-oxoacyl-[acyl-carrier-protein] synthase I"/>
    <property type="match status" value="1"/>
</dbReference>
<evidence type="ECO:0000256" key="1">
    <source>
        <dbReference type="ARBA" id="ARBA00004496"/>
    </source>
</evidence>
<evidence type="ECO:0000256" key="8">
    <source>
        <dbReference type="ARBA" id="ARBA00022679"/>
    </source>
</evidence>